<keyword evidence="3 7" id="KW-0812">Transmembrane</keyword>
<feature type="transmembrane region" description="Helical" evidence="7">
    <location>
        <begin position="279"/>
        <end position="304"/>
    </location>
</feature>
<comment type="similarity">
    <text evidence="6">Belongs to the ABC-4 integral membrane protein family.</text>
</comment>
<name>A0A8J6HYM1_9FIRM</name>
<sequence>MILAILRMAFDSLTVNKLRSFLSMLGIIIGVGAVIAIVSVGSGARSQVTNQISQLGSNLITISPGIRRGSGGRISFTATDVFTMELAEQILQNCPSVGRIMPNVQTSGLLIAGNANYQTQVVGVTPVYQQIYDFYPARGQFITEAHEANATNVMVLGSGLAKELFPNTDPLGQTVKLFVRNRHLLFVVVGVMEEKGTGAWGNIENQAFIPASVLMKKINNRKYVNGYTAQAVSAAAAKAAVGEIEYFLTRYLGGADKFRITSQEQLLETISQVTGTLSLMLGGIAGISLLVGGIGIMNIMLVSVTERTREIGIRKALGAKRRHILAQFIIEALTMSGLGGLLGIGLGWLGAAGVARIGGWPLVVTHTSVLVAFSFSLLVGLFFGIYPARKASKLDPVIALSYE</sequence>
<evidence type="ECO:0000313" key="11">
    <source>
        <dbReference type="Proteomes" id="UP000657177"/>
    </source>
</evidence>
<protein>
    <submittedName>
        <fullName evidence="10">ABC transporter permease</fullName>
    </submittedName>
</protein>
<feature type="transmembrane region" description="Helical" evidence="7">
    <location>
        <begin position="363"/>
        <end position="386"/>
    </location>
</feature>
<evidence type="ECO:0000256" key="2">
    <source>
        <dbReference type="ARBA" id="ARBA00022475"/>
    </source>
</evidence>
<evidence type="ECO:0000256" key="1">
    <source>
        <dbReference type="ARBA" id="ARBA00004651"/>
    </source>
</evidence>
<feature type="transmembrane region" description="Helical" evidence="7">
    <location>
        <begin position="325"/>
        <end position="351"/>
    </location>
</feature>
<feature type="domain" description="MacB-like periplasmic core" evidence="9">
    <location>
        <begin position="20"/>
        <end position="245"/>
    </location>
</feature>
<dbReference type="Proteomes" id="UP000657177">
    <property type="component" value="Unassembled WGS sequence"/>
</dbReference>
<organism evidence="10 11">
    <name type="scientific">Capillibacterium thermochitinicola</name>
    <dbReference type="NCBI Taxonomy" id="2699427"/>
    <lineage>
        <taxon>Bacteria</taxon>
        <taxon>Bacillati</taxon>
        <taxon>Bacillota</taxon>
        <taxon>Capillibacterium</taxon>
    </lineage>
</organism>
<dbReference type="GO" id="GO:0022857">
    <property type="term" value="F:transmembrane transporter activity"/>
    <property type="evidence" value="ECO:0007669"/>
    <property type="project" value="TreeGrafter"/>
</dbReference>
<dbReference type="EMBL" id="JAAKDE010000003">
    <property type="protein sequence ID" value="MBA2132270.1"/>
    <property type="molecule type" value="Genomic_DNA"/>
</dbReference>
<proteinExistence type="inferred from homology"/>
<evidence type="ECO:0000259" key="8">
    <source>
        <dbReference type="Pfam" id="PF02687"/>
    </source>
</evidence>
<keyword evidence="4 7" id="KW-1133">Transmembrane helix</keyword>
<gene>
    <name evidence="10" type="ORF">G5B42_01720</name>
</gene>
<accession>A0A8J6HYM1</accession>
<evidence type="ECO:0000256" key="4">
    <source>
        <dbReference type="ARBA" id="ARBA00022989"/>
    </source>
</evidence>
<dbReference type="RefSeq" id="WP_181338724.1">
    <property type="nucleotide sequence ID" value="NZ_JAAKDE010000003.1"/>
</dbReference>
<feature type="transmembrane region" description="Helical" evidence="7">
    <location>
        <begin position="21"/>
        <end position="44"/>
    </location>
</feature>
<dbReference type="Pfam" id="PF12704">
    <property type="entry name" value="MacB_PCD"/>
    <property type="match status" value="1"/>
</dbReference>
<keyword evidence="2" id="KW-1003">Cell membrane</keyword>
<dbReference type="InterPro" id="IPR003838">
    <property type="entry name" value="ABC3_permease_C"/>
</dbReference>
<evidence type="ECO:0000313" key="10">
    <source>
        <dbReference type="EMBL" id="MBA2132270.1"/>
    </source>
</evidence>
<dbReference type="Pfam" id="PF02687">
    <property type="entry name" value="FtsX"/>
    <property type="match status" value="1"/>
</dbReference>
<evidence type="ECO:0000259" key="9">
    <source>
        <dbReference type="Pfam" id="PF12704"/>
    </source>
</evidence>
<evidence type="ECO:0000256" key="7">
    <source>
        <dbReference type="SAM" id="Phobius"/>
    </source>
</evidence>
<reference evidence="10" key="1">
    <citation type="submission" date="2020-06" db="EMBL/GenBank/DDBJ databases">
        <title>Novel chitinolytic bacterium.</title>
        <authorList>
            <person name="Ungkulpasvich U."/>
            <person name="Kosugi A."/>
            <person name="Uke A."/>
        </authorList>
    </citation>
    <scope>NUCLEOTIDE SEQUENCE</scope>
    <source>
        <strain evidence="10">UUS1-1</strain>
    </source>
</reference>
<dbReference type="PANTHER" id="PTHR30572">
    <property type="entry name" value="MEMBRANE COMPONENT OF TRANSPORTER-RELATED"/>
    <property type="match status" value="1"/>
</dbReference>
<dbReference type="AlphaFoldDB" id="A0A8J6HYM1"/>
<evidence type="ECO:0000256" key="6">
    <source>
        <dbReference type="ARBA" id="ARBA00038076"/>
    </source>
</evidence>
<feature type="domain" description="ABC3 transporter permease C-terminal" evidence="8">
    <location>
        <begin position="284"/>
        <end position="396"/>
    </location>
</feature>
<dbReference type="InterPro" id="IPR025857">
    <property type="entry name" value="MacB_PCD"/>
</dbReference>
<dbReference type="PANTHER" id="PTHR30572:SF4">
    <property type="entry name" value="ABC TRANSPORTER PERMEASE YTRF"/>
    <property type="match status" value="1"/>
</dbReference>
<keyword evidence="11" id="KW-1185">Reference proteome</keyword>
<comment type="subcellular location">
    <subcellularLocation>
        <location evidence="1">Cell membrane</location>
        <topology evidence="1">Multi-pass membrane protein</topology>
    </subcellularLocation>
</comment>
<dbReference type="InterPro" id="IPR050250">
    <property type="entry name" value="Macrolide_Exporter_MacB"/>
</dbReference>
<evidence type="ECO:0000256" key="5">
    <source>
        <dbReference type="ARBA" id="ARBA00023136"/>
    </source>
</evidence>
<comment type="caution">
    <text evidence="10">The sequence shown here is derived from an EMBL/GenBank/DDBJ whole genome shotgun (WGS) entry which is preliminary data.</text>
</comment>
<dbReference type="GO" id="GO:0005886">
    <property type="term" value="C:plasma membrane"/>
    <property type="evidence" value="ECO:0007669"/>
    <property type="project" value="UniProtKB-SubCell"/>
</dbReference>
<keyword evidence="5 7" id="KW-0472">Membrane</keyword>
<evidence type="ECO:0000256" key="3">
    <source>
        <dbReference type="ARBA" id="ARBA00022692"/>
    </source>
</evidence>